<feature type="region of interest" description="Disordered" evidence="7">
    <location>
        <begin position="901"/>
        <end position="921"/>
    </location>
</feature>
<feature type="compositionally biased region" description="Acidic residues" evidence="7">
    <location>
        <begin position="1665"/>
        <end position="1674"/>
    </location>
</feature>
<dbReference type="GO" id="GO:0016192">
    <property type="term" value="P:vesicle-mediated transport"/>
    <property type="evidence" value="ECO:0007669"/>
    <property type="project" value="UniProtKB-KW"/>
</dbReference>
<dbReference type="InterPro" id="IPR024298">
    <property type="entry name" value="Sec16_Sec23-bd"/>
</dbReference>
<evidence type="ECO:0000259" key="9">
    <source>
        <dbReference type="Pfam" id="PF12932"/>
    </source>
</evidence>
<dbReference type="CTD" id="32209"/>
<feature type="compositionally biased region" description="Polar residues" evidence="7">
    <location>
        <begin position="1043"/>
        <end position="1055"/>
    </location>
</feature>
<feature type="region of interest" description="Disordered" evidence="7">
    <location>
        <begin position="1991"/>
        <end position="2010"/>
    </location>
</feature>
<feature type="region of interest" description="Disordered" evidence="7">
    <location>
        <begin position="429"/>
        <end position="583"/>
    </location>
</feature>
<feature type="compositionally biased region" description="Polar residues" evidence="7">
    <location>
        <begin position="654"/>
        <end position="665"/>
    </location>
</feature>
<feature type="region of interest" description="Disordered" evidence="7">
    <location>
        <begin position="2227"/>
        <end position="2251"/>
    </location>
</feature>
<dbReference type="GO" id="GO:0070973">
    <property type="term" value="P:protein localization to endoplasmic reticulum exit site"/>
    <property type="evidence" value="ECO:0007669"/>
    <property type="project" value="TreeGrafter"/>
</dbReference>
<keyword evidence="5 6" id="KW-0931">ER-Golgi transport</keyword>
<feature type="compositionally biased region" description="Polar residues" evidence="7">
    <location>
        <begin position="483"/>
        <end position="517"/>
    </location>
</feature>
<feature type="compositionally biased region" description="Low complexity" evidence="7">
    <location>
        <begin position="2278"/>
        <end position="2293"/>
    </location>
</feature>
<evidence type="ECO:0000259" key="8">
    <source>
        <dbReference type="Pfam" id="PF12931"/>
    </source>
</evidence>
<feature type="region of interest" description="Disordered" evidence="7">
    <location>
        <begin position="1"/>
        <end position="113"/>
    </location>
</feature>
<comment type="similarity">
    <text evidence="2 6">Belongs to the SEC16 family.</text>
</comment>
<feature type="compositionally biased region" description="Polar residues" evidence="7">
    <location>
        <begin position="231"/>
        <end position="242"/>
    </location>
</feature>
<dbReference type="Pfam" id="PF12931">
    <property type="entry name" value="TPR_Sec16"/>
    <property type="match status" value="1"/>
</dbReference>
<dbReference type="Proteomes" id="UP000594260">
    <property type="component" value="Unplaced"/>
</dbReference>
<feature type="compositionally biased region" description="Low complexity" evidence="7">
    <location>
        <begin position="2055"/>
        <end position="2083"/>
    </location>
</feature>
<dbReference type="GO" id="GO:0015031">
    <property type="term" value="P:protein transport"/>
    <property type="evidence" value="ECO:0007669"/>
    <property type="project" value="UniProtKB-KW"/>
</dbReference>
<dbReference type="GeneID" id="111243950"/>
<feature type="compositionally biased region" description="Polar residues" evidence="7">
    <location>
        <begin position="678"/>
        <end position="692"/>
    </location>
</feature>
<evidence type="ECO:0000256" key="7">
    <source>
        <dbReference type="SAM" id="MobiDB-lite"/>
    </source>
</evidence>
<feature type="region of interest" description="Disordered" evidence="7">
    <location>
        <begin position="654"/>
        <end position="698"/>
    </location>
</feature>
<evidence type="ECO:0000256" key="6">
    <source>
        <dbReference type="RuleBase" id="RU364101"/>
    </source>
</evidence>
<keyword evidence="6" id="KW-0333">Golgi apparatus</keyword>
<name>A0A7M7J2W9_VARDE</name>
<feature type="compositionally biased region" description="Low complexity" evidence="7">
    <location>
        <begin position="66"/>
        <end position="113"/>
    </location>
</feature>
<feature type="compositionally biased region" description="Basic and acidic residues" evidence="7">
    <location>
        <begin position="1194"/>
        <end position="1210"/>
    </location>
</feature>
<dbReference type="PANTHER" id="PTHR13402:SF6">
    <property type="entry name" value="SECRETORY 16, ISOFORM I"/>
    <property type="match status" value="1"/>
</dbReference>
<keyword evidence="6" id="KW-0653">Protein transport</keyword>
<dbReference type="GO" id="GO:0070971">
    <property type="term" value="C:endoplasmic reticulum exit site"/>
    <property type="evidence" value="ECO:0007669"/>
    <property type="project" value="TreeGrafter"/>
</dbReference>
<feature type="region of interest" description="Disordered" evidence="7">
    <location>
        <begin position="743"/>
        <end position="795"/>
    </location>
</feature>
<feature type="compositionally biased region" description="Polar residues" evidence="7">
    <location>
        <begin position="994"/>
        <end position="1009"/>
    </location>
</feature>
<evidence type="ECO:0000313" key="11">
    <source>
        <dbReference type="Proteomes" id="UP000594260"/>
    </source>
</evidence>
<feature type="region of interest" description="Disordered" evidence="7">
    <location>
        <begin position="2055"/>
        <end position="2084"/>
    </location>
</feature>
<sequence>MSHTILQRRGRYPKVRPEGTLKTQGSWQAQDLSVPSPVASPTTTIQSSAQHSVASQPEVSSVHEYQQQQQQVQPQYNNSNNMSPCLYSNNNNNNPNVINHNSSSNNNSNTTGNSNHYLYQTMSVNHNNNNTIASATASAAQMYSSGVTTHELSSDVGQNNGNRQASTATMNDEWEAWEEQGEGWKWDDTAGGDAFGRNLNNSAGGDRHASLAQNHHQQQQHQANMSSIQQSQLLHNQSSAAGYSQHHHQLYQSNFQNSQQLQQYSLQHEYQRQNVSQRQTPSSLEEHDHPQQQQMSYDNNIPLLGDTFNQNSQDGNWNDWGDQGGWGSWGNSGSNRATPLSQANAQLQHEQQPQSGASNYYEQQPQQQQYSQQSHQPHLIGPSSYVPPTTSSYGQNQTRPETQQQQQHSGFVQNSGTCDVYQQQLNQSQDYASHVHGQSYSTQNSSIVGPQYSQSSVHGGQYSQSSTPGVQYSPSGAPGAVAYSQTSTPELQYPQSSTPHPPQQCTVTDSVVVQNEPQQQQQQQQYALQAAESHQYPVKQSGDTTMPPIAERRASESSIAASVTSSHEQQQQQKQQQQQEIPSFTQEPYSPQIIQDVQSYQGNSKDQTTSYSQEQSERHLLQQKYQSTTHLPQQEYNVYEACIQTLQVITNEGQQSTNASFSVSGRTGDASAEMENIPLTQTDKTLESSNKGGPSDFELEDDFRAMSYKQVEDHNSNYVNESISEEWDTLEDKLEALSIRENEPGVSNVPQPQSAAVTTAVDQQQASLEDGSRVSSEEQNSVTDKDVASGTLAGGLPSMSEILQAKHNIHHQEEQKTDPSEEPHIDHQGATNARDNFIPAEAHDFSVSGQHSSADLLSHAPNEFPEMNVVHRSDAAGGDERTTYFAGIEFVRPLSDGAPAEPPAFQRMPYLGGPSSHTASAMTIGGSETQAISEVGNSRATSEPESREPSVVREVIGQRASAERSAPAGSLSVAEVRQSPLGGEGADMGDQRDNIMTSVNRQTNLTPNVSARDDVVGARRIQTENQSDQEEVDTTRGLERTEPSGSGQPSLSEMQASRAAEAVRDESRPRSRRSGRESTSSSDDSEVAEHNREVLQQKVKARERELPSRIRDISSCRRRDHRDMRRDDWDREDREREREHERRKEIAYYSDESEVRRHRKHRESERRGRESEGERNRRKYASDRDYDEDYDPYYDARNRRRGDERRRRDSDETEYSEFSSVNPGKYASSTHSGKYRSEDEESARYRSRKSGDSRRRNDRGYTEDETDLDYRRRTGGGRRGCNELRDYYRRDGRRLDHGRDYGGGYDSRPLSRGSSITESFVSSHMVSDSELSIIDHRYNRNRRDDHYDRHPAMGRVAGHLGRGGPGTGYQAANAHKLAHLSAIGGRNITNQGMASMMNTSMNLSTSQQLLHAASAGGTHATMGGASMLSALTNGQDLEYVKQAYETDPDYRYVLDDYFARCADQGYDMREVQAYICGGGVVKATRGQVQLNDSLASSSFGDTTRLDGNLLMTAEPAIPQELKKFTRPHVFARFVSLTTLVKIHPSTLAVDSKPPQLELHDLKLILEGESDSKELGKFPGPLVRAETHKNHVIHFCNQRINAVRRNKLPMLNGQFIVDRESYVLLWELLVLLLRQNGHVTGTDIAELLLKDAPYVDPASVQRLAEEDMSQVENSDEAANSDASQTTLESTRLNRRALQQRRSGGLSPEQALGKFRELLLFGHRREAVEHAVRYELWGHAFCLASKLDMKMYTHVHTKFYQSMAGNDPLQTVYQLYSGRQPSSVSCVSDIAWGDWRPHLAMILSNPSIKPENDARSIIMMGDVLLSRGCLCAAHFCYLMAQVDFGEFCDKSCKLVLLGSSHLQTNFSSFATNEAIMCTEIYEYAQSLSNPGYALPSLASYKFLHAKRLIALGFVQEALAYCERLAHDFVHHPTAYKPQLVHEVYSLGSKLKFNDVHYSQGSGEYEELGDPEWLLRLEQLCNAIRNGDVFEASTPAHSQSDRTHVAAEPQGGTGLSLGGTGVAGLPGEKADITAQQAHYNNPAYNNNNLYGAQYQDHLASQQQQHSHSQLYRTQQAQTTSSTISGSYQTHSYETSALNAKAVESHTEVKQLPTEVDGAGSVAHAQQPQLYDYYQGTGSNRSTPLYERTDEYDDELGSEDGSGIYSGQSYGEEPEGTEIEPVDKTQMHYEQIDTDDGVIEDEGKPDTEDNEAACKQYQNFLKFQKRQTLLPQQSEPSKFSTAHNIQSDSQFLTEPERLSRNHAQRITLGQQISNYGYNANNSRGGASQKGGSQQSSIEIQQKRILSELDLDAENFDATMRFFRRSHQLSSSAITTTKTTAQQFACLNTSIHSSHTELKPKDCTADPDLWARVWGLQQQTSGFNAAQPKDNVWYLKKKVRSGVEENDTPVIVTPTRCVQTSRTVQKLTAFRPLKSALKARRPSAKQAADSEGSSNVVVNGTPRRIVTKSVSYDDTVIENDGGISALKDDQLPQPGPLVSDSQLTYTLTKRPMKNALTARKIDSAEVYYGLNESAYKMNAPASRFEKLVFKGTYPIDMPISIPANRIHSPPNPRSANGNVEL</sequence>
<protein>
    <recommendedName>
        <fullName evidence="6">Protein transport protein sec16</fullName>
    </recommendedName>
</protein>
<dbReference type="InterPro" id="IPR024340">
    <property type="entry name" value="Sec16_CCD"/>
</dbReference>
<feature type="compositionally biased region" description="Polar residues" evidence="7">
    <location>
        <begin position="21"/>
        <end position="65"/>
    </location>
</feature>
<feature type="region of interest" description="Disordered" evidence="7">
    <location>
        <begin position="2273"/>
        <end position="2293"/>
    </location>
</feature>
<feature type="domain" description="Sec16 central conserved" evidence="9">
    <location>
        <begin position="1548"/>
        <end position="1636"/>
    </location>
</feature>
<feature type="domain" description="Sec16 Sec23-binding" evidence="8">
    <location>
        <begin position="1714"/>
        <end position="1950"/>
    </location>
</feature>
<feature type="compositionally biased region" description="Low complexity" evidence="7">
    <location>
        <begin position="556"/>
        <end position="579"/>
    </location>
</feature>
<accession>A0A7M7J2W9</accession>
<organism evidence="10 11">
    <name type="scientific">Varroa destructor</name>
    <name type="common">Honeybee mite</name>
    <dbReference type="NCBI Taxonomy" id="109461"/>
    <lineage>
        <taxon>Eukaryota</taxon>
        <taxon>Metazoa</taxon>
        <taxon>Ecdysozoa</taxon>
        <taxon>Arthropoda</taxon>
        <taxon>Chelicerata</taxon>
        <taxon>Arachnida</taxon>
        <taxon>Acari</taxon>
        <taxon>Parasitiformes</taxon>
        <taxon>Mesostigmata</taxon>
        <taxon>Gamasina</taxon>
        <taxon>Dermanyssoidea</taxon>
        <taxon>Varroidae</taxon>
        <taxon>Varroa</taxon>
    </lineage>
</organism>
<feature type="compositionally biased region" description="Polar residues" evidence="7">
    <location>
        <begin position="336"/>
        <end position="362"/>
    </location>
</feature>
<dbReference type="GO" id="GO:0000139">
    <property type="term" value="C:Golgi membrane"/>
    <property type="evidence" value="ECO:0007669"/>
    <property type="project" value="UniProtKB-SubCell"/>
</dbReference>
<evidence type="ECO:0000256" key="3">
    <source>
        <dbReference type="ARBA" id="ARBA00022448"/>
    </source>
</evidence>
<dbReference type="OrthoDB" id="8918678at2759"/>
<dbReference type="RefSeq" id="XP_022646070.1">
    <property type="nucleotide sequence ID" value="XM_022790335.1"/>
</dbReference>
<dbReference type="EnsemblMetazoa" id="XM_022790335">
    <property type="protein sequence ID" value="XP_022646070"/>
    <property type="gene ID" value="LOC111243950"/>
</dbReference>
<feature type="compositionally biased region" description="Polar residues" evidence="7">
    <location>
        <begin position="394"/>
        <end position="411"/>
    </location>
</feature>
<evidence type="ECO:0000256" key="4">
    <source>
        <dbReference type="ARBA" id="ARBA00022824"/>
    </source>
</evidence>
<keyword evidence="4 6" id="KW-0256">Endoplasmic reticulum</keyword>
<dbReference type="PANTHER" id="PTHR13402">
    <property type="entry name" value="RGPR-RELATED"/>
    <property type="match status" value="1"/>
</dbReference>
<evidence type="ECO:0000256" key="5">
    <source>
        <dbReference type="ARBA" id="ARBA00022892"/>
    </source>
</evidence>
<feature type="compositionally biased region" description="Low complexity" evidence="7">
    <location>
        <begin position="753"/>
        <end position="767"/>
    </location>
</feature>
<dbReference type="CDD" id="cd09233">
    <property type="entry name" value="ACE1-Sec16-like"/>
    <property type="match status" value="1"/>
</dbReference>
<dbReference type="GO" id="GO:0007030">
    <property type="term" value="P:Golgi organization"/>
    <property type="evidence" value="ECO:0007669"/>
    <property type="project" value="TreeGrafter"/>
</dbReference>
<dbReference type="InParanoid" id="A0A7M7J2W9"/>
<reference evidence="10" key="1">
    <citation type="submission" date="2021-01" db="UniProtKB">
        <authorList>
            <consortium name="EnsemblMetazoa"/>
        </authorList>
    </citation>
    <scope>IDENTIFICATION</scope>
</reference>
<dbReference type="GO" id="GO:0012507">
    <property type="term" value="C:ER to Golgi transport vesicle membrane"/>
    <property type="evidence" value="ECO:0007669"/>
    <property type="project" value="TreeGrafter"/>
</dbReference>
<keyword evidence="11" id="KW-1185">Reference proteome</keyword>
<feature type="compositionally biased region" description="Low complexity" evidence="7">
    <location>
        <begin position="210"/>
        <end position="230"/>
    </location>
</feature>
<feature type="compositionally biased region" description="Polar residues" evidence="7">
    <location>
        <begin position="1675"/>
        <end position="1688"/>
    </location>
</feature>
<feature type="compositionally biased region" description="Basic residues" evidence="7">
    <location>
        <begin position="1"/>
        <end position="14"/>
    </location>
</feature>
<feature type="compositionally biased region" description="Basic and acidic residues" evidence="7">
    <location>
        <begin position="1087"/>
        <end position="1146"/>
    </location>
</feature>
<evidence type="ECO:0000313" key="10">
    <source>
        <dbReference type="EnsemblMetazoa" id="XP_022646070"/>
    </source>
</evidence>
<feature type="region of interest" description="Disordered" evidence="7">
    <location>
        <begin position="185"/>
        <end position="246"/>
    </location>
</feature>
<comment type="subcellular location">
    <subcellularLocation>
        <location evidence="1">Endoplasmic reticulum</location>
    </subcellularLocation>
    <subcellularLocation>
        <location evidence="6">Golgi apparatus membrane</location>
    </subcellularLocation>
</comment>
<dbReference type="KEGG" id="vde:111243950"/>
<feature type="compositionally biased region" description="Polar residues" evidence="7">
    <location>
        <begin position="429"/>
        <end position="474"/>
    </location>
</feature>
<feature type="compositionally biased region" description="Basic and acidic residues" evidence="7">
    <location>
        <begin position="1249"/>
        <end position="1272"/>
    </location>
</feature>
<dbReference type="Gene3D" id="1.25.40.1030">
    <property type="match status" value="1"/>
</dbReference>
<evidence type="ECO:0000256" key="2">
    <source>
        <dbReference type="ARBA" id="ARBA00005927"/>
    </source>
</evidence>
<feature type="region of interest" description="Disordered" evidence="7">
    <location>
        <begin position="269"/>
        <end position="411"/>
    </location>
</feature>
<proteinExistence type="inferred from homology"/>
<feature type="region of interest" description="Disordered" evidence="7">
    <location>
        <begin position="1664"/>
        <end position="1688"/>
    </location>
</feature>
<feature type="compositionally biased region" description="Basic and acidic residues" evidence="7">
    <location>
        <begin position="1162"/>
        <end position="1184"/>
    </location>
</feature>
<feature type="compositionally biased region" description="Polar residues" evidence="7">
    <location>
        <begin position="272"/>
        <end position="283"/>
    </location>
</feature>
<keyword evidence="6" id="KW-0472">Membrane</keyword>
<feature type="compositionally biased region" description="Low complexity" evidence="7">
    <location>
        <begin position="363"/>
        <end position="393"/>
    </location>
</feature>
<feature type="compositionally biased region" description="Basic and acidic residues" evidence="7">
    <location>
        <begin position="942"/>
        <end position="951"/>
    </location>
</feature>
<feature type="region of interest" description="Disordered" evidence="7">
    <location>
        <begin position="1293"/>
        <end position="1314"/>
    </location>
</feature>
<dbReference type="Pfam" id="PF12932">
    <property type="entry name" value="Sec16"/>
    <property type="match status" value="1"/>
</dbReference>
<feature type="region of interest" description="Disordered" evidence="7">
    <location>
        <begin position="933"/>
        <end position="1278"/>
    </location>
</feature>
<feature type="compositionally biased region" description="Basic and acidic residues" evidence="7">
    <location>
        <begin position="1033"/>
        <end position="1042"/>
    </location>
</feature>
<feature type="compositionally biased region" description="Polar residues" evidence="7">
    <location>
        <begin position="1216"/>
        <end position="1232"/>
    </location>
</feature>
<evidence type="ECO:0000256" key="1">
    <source>
        <dbReference type="ARBA" id="ARBA00004240"/>
    </source>
</evidence>
<feature type="compositionally biased region" description="Polar residues" evidence="7">
    <location>
        <begin position="2227"/>
        <end position="2248"/>
    </location>
</feature>
<keyword evidence="3 6" id="KW-0813">Transport</keyword>